<name>A0AAD2DGM6_9LAMI</name>
<dbReference type="EMBL" id="OU503036">
    <property type="protein sequence ID" value="CAI9753732.1"/>
    <property type="molecule type" value="Genomic_DNA"/>
</dbReference>
<gene>
    <name evidence="1" type="ORF">FPE_LOCUS1163</name>
</gene>
<evidence type="ECO:0000313" key="2">
    <source>
        <dbReference type="Proteomes" id="UP000834106"/>
    </source>
</evidence>
<protein>
    <submittedName>
        <fullName evidence="1">Uncharacterized protein</fullName>
    </submittedName>
</protein>
<dbReference type="AlphaFoldDB" id="A0AAD2DGM6"/>
<proteinExistence type="predicted"/>
<evidence type="ECO:0000313" key="1">
    <source>
        <dbReference type="EMBL" id="CAI9753732.1"/>
    </source>
</evidence>
<dbReference type="Proteomes" id="UP000834106">
    <property type="component" value="Chromosome 1"/>
</dbReference>
<accession>A0AAD2DGM6</accession>
<reference evidence="1" key="1">
    <citation type="submission" date="2023-05" db="EMBL/GenBank/DDBJ databases">
        <authorList>
            <person name="Huff M."/>
        </authorList>
    </citation>
    <scope>NUCLEOTIDE SEQUENCE</scope>
</reference>
<sequence length="123" mass="13873">MAGNIPGKNFNPPISYDPMESLESPRTQELEAFIFLFFSVATANHHDVQGSPLVQYLLQFWQKWLSDYNCCNSKTWCLVNHIWGTLVPIPGGFVVVVFRPINPLLSSFLTELAVMVLLSSDIL</sequence>
<organism evidence="1 2">
    <name type="scientific">Fraxinus pennsylvanica</name>
    <dbReference type="NCBI Taxonomy" id="56036"/>
    <lineage>
        <taxon>Eukaryota</taxon>
        <taxon>Viridiplantae</taxon>
        <taxon>Streptophyta</taxon>
        <taxon>Embryophyta</taxon>
        <taxon>Tracheophyta</taxon>
        <taxon>Spermatophyta</taxon>
        <taxon>Magnoliopsida</taxon>
        <taxon>eudicotyledons</taxon>
        <taxon>Gunneridae</taxon>
        <taxon>Pentapetalae</taxon>
        <taxon>asterids</taxon>
        <taxon>lamiids</taxon>
        <taxon>Lamiales</taxon>
        <taxon>Oleaceae</taxon>
        <taxon>Oleeae</taxon>
        <taxon>Fraxinus</taxon>
    </lineage>
</organism>
<keyword evidence="2" id="KW-1185">Reference proteome</keyword>